<dbReference type="AlphaFoldDB" id="A0ABD5Q9G4"/>
<dbReference type="EMBL" id="JBHSJG010000004">
    <property type="protein sequence ID" value="MFC4986356.1"/>
    <property type="molecule type" value="Genomic_DNA"/>
</dbReference>
<reference evidence="2 3" key="1">
    <citation type="journal article" date="2019" name="Int. J. Syst. Evol. Microbiol.">
        <title>The Global Catalogue of Microorganisms (GCM) 10K type strain sequencing project: providing services to taxonomists for standard genome sequencing and annotation.</title>
        <authorList>
            <consortium name="The Broad Institute Genomics Platform"/>
            <consortium name="The Broad Institute Genome Sequencing Center for Infectious Disease"/>
            <person name="Wu L."/>
            <person name="Ma J."/>
        </authorList>
    </citation>
    <scope>NUCLEOTIDE SEQUENCE [LARGE SCALE GENOMIC DNA]</scope>
    <source>
        <strain evidence="2 3">CGMCC 1.15824</strain>
    </source>
</reference>
<feature type="domain" description="DUF7344" evidence="1">
    <location>
        <begin position="25"/>
        <end position="94"/>
    </location>
</feature>
<evidence type="ECO:0000313" key="3">
    <source>
        <dbReference type="Proteomes" id="UP001595925"/>
    </source>
</evidence>
<name>A0ABD5Q9G4_9EURY</name>
<proteinExistence type="predicted"/>
<comment type="caution">
    <text evidence="2">The sequence shown here is derived from an EMBL/GenBank/DDBJ whole genome shotgun (WGS) entry which is preliminary data.</text>
</comment>
<dbReference type="Proteomes" id="UP001595925">
    <property type="component" value="Unassembled WGS sequence"/>
</dbReference>
<dbReference type="InterPro" id="IPR055768">
    <property type="entry name" value="DUF7344"/>
</dbReference>
<evidence type="ECO:0000259" key="1">
    <source>
        <dbReference type="Pfam" id="PF24035"/>
    </source>
</evidence>
<organism evidence="2 3">
    <name type="scientific">Saliphagus infecundisoli</name>
    <dbReference type="NCBI Taxonomy" id="1849069"/>
    <lineage>
        <taxon>Archaea</taxon>
        <taxon>Methanobacteriati</taxon>
        <taxon>Methanobacteriota</taxon>
        <taxon>Stenosarchaea group</taxon>
        <taxon>Halobacteria</taxon>
        <taxon>Halobacteriales</taxon>
        <taxon>Natrialbaceae</taxon>
        <taxon>Saliphagus</taxon>
    </lineage>
</organism>
<gene>
    <name evidence="2" type="ORF">ACFPFO_00910</name>
</gene>
<dbReference type="Gene3D" id="1.10.10.10">
    <property type="entry name" value="Winged helix-like DNA-binding domain superfamily/Winged helix DNA-binding domain"/>
    <property type="match status" value="1"/>
</dbReference>
<accession>A0ABD5Q9G4</accession>
<dbReference type="InterPro" id="IPR036388">
    <property type="entry name" value="WH-like_DNA-bd_sf"/>
</dbReference>
<evidence type="ECO:0000313" key="2">
    <source>
        <dbReference type="EMBL" id="MFC4986356.1"/>
    </source>
</evidence>
<protein>
    <recommendedName>
        <fullName evidence="1">DUF7344 domain-containing protein</fullName>
    </recommendedName>
</protein>
<dbReference type="Pfam" id="PF24035">
    <property type="entry name" value="DUF7344"/>
    <property type="match status" value="1"/>
</dbReference>
<dbReference type="RefSeq" id="WP_224828892.1">
    <property type="nucleotide sequence ID" value="NZ_JAIVEF010000012.1"/>
</dbReference>
<keyword evidence="3" id="KW-1185">Reference proteome</keyword>
<sequence>MSDDGYSGRLEKRTVGQRSRHDRLFELLSEHRRRVLLRYVEDRPVVTVGELAAIVSEETGTATSEAAISIRHADLPALADAGLIEYDSRSSTVRYDGDDLVSDLLEVATRA</sequence>